<reference evidence="2 3" key="1">
    <citation type="journal article" date="2016" name="Nat. Commun.">
        <title>Thousands of microbial genomes shed light on interconnected biogeochemical processes in an aquifer system.</title>
        <authorList>
            <person name="Anantharaman K."/>
            <person name="Brown C.T."/>
            <person name="Hug L.A."/>
            <person name="Sharon I."/>
            <person name="Castelle C.J."/>
            <person name="Probst A.J."/>
            <person name="Thomas B.C."/>
            <person name="Singh A."/>
            <person name="Wilkins M.J."/>
            <person name="Karaoz U."/>
            <person name="Brodie E.L."/>
            <person name="Williams K.H."/>
            <person name="Hubbard S.S."/>
            <person name="Banfield J.F."/>
        </authorList>
    </citation>
    <scope>NUCLEOTIDE SEQUENCE [LARGE SCALE GENOMIC DNA]</scope>
</reference>
<dbReference type="EMBL" id="MFFB01000003">
    <property type="protein sequence ID" value="OGE96461.1"/>
    <property type="molecule type" value="Genomic_DNA"/>
</dbReference>
<feature type="region of interest" description="Disordered" evidence="1">
    <location>
        <begin position="1"/>
        <end position="21"/>
    </location>
</feature>
<dbReference type="AlphaFoldDB" id="A0A1F5Q2Q6"/>
<protein>
    <submittedName>
        <fullName evidence="2">Uncharacterized protein</fullName>
    </submittedName>
</protein>
<evidence type="ECO:0000313" key="2">
    <source>
        <dbReference type="EMBL" id="OGE96461.1"/>
    </source>
</evidence>
<sequence length="111" mass="12621">MRETGRHAEEEDSEDSGPEVEAIDDVIITQVQESYVENAAYISADAGEKVNAIIEDAEEYLEFQPKEWTLLLRRLEQIIDDYKSGFGQEADNDLDQLAMDTDQLKKSITVH</sequence>
<feature type="compositionally biased region" description="Acidic residues" evidence="1">
    <location>
        <begin position="10"/>
        <end position="21"/>
    </location>
</feature>
<evidence type="ECO:0000256" key="1">
    <source>
        <dbReference type="SAM" id="MobiDB-lite"/>
    </source>
</evidence>
<comment type="caution">
    <text evidence="2">The sequence shown here is derived from an EMBL/GenBank/DDBJ whole genome shotgun (WGS) entry which is preliminary data.</text>
</comment>
<organism evidence="2 3">
    <name type="scientific">Candidatus Doudnabacteria bacterium RIFCSPLOWO2_01_FULL_44_21</name>
    <dbReference type="NCBI Taxonomy" id="1817841"/>
    <lineage>
        <taxon>Bacteria</taxon>
        <taxon>Candidatus Doudnaibacteriota</taxon>
    </lineage>
</organism>
<evidence type="ECO:0000313" key="3">
    <source>
        <dbReference type="Proteomes" id="UP000177281"/>
    </source>
</evidence>
<name>A0A1F5Q2Q6_9BACT</name>
<dbReference type="Proteomes" id="UP000177281">
    <property type="component" value="Unassembled WGS sequence"/>
</dbReference>
<gene>
    <name evidence="2" type="ORF">A3B10_01630</name>
</gene>
<proteinExistence type="predicted"/>
<accession>A0A1F5Q2Q6</accession>